<evidence type="ECO:0000313" key="1">
    <source>
        <dbReference type="Ensembl" id="ENSOCUP00000046561.1"/>
    </source>
</evidence>
<dbReference type="Ensembl" id="ENSOCUT00000043396.1">
    <property type="protein sequence ID" value="ENSOCUP00000046561.1"/>
    <property type="gene ID" value="ENSOCUG00000034430.1"/>
</dbReference>
<dbReference type="GO" id="GO:0044325">
    <property type="term" value="F:transmembrane transporter binding"/>
    <property type="evidence" value="ECO:0007669"/>
    <property type="project" value="TreeGrafter"/>
</dbReference>
<dbReference type="InParanoid" id="A0A5F9DLB7"/>
<sequence>MEKFLINAVRWLKGQQKGKVGVSPQVKALGNLLTKHEVAWTSTTLPTRDLSVYCCASLHNMNVRKVEDFVAEGGGILIGSRGSSTCSTGAGFGFIPWEGGSRHLMWWSRI</sequence>
<protein>
    <submittedName>
        <fullName evidence="1">Uncharacterized protein</fullName>
    </submittedName>
</protein>
<dbReference type="GeneTree" id="ENSGT01030000235651"/>
<dbReference type="AlphaFoldDB" id="A0A5F9DLB7"/>
<dbReference type="InterPro" id="IPR051244">
    <property type="entry name" value="TCAF"/>
</dbReference>
<keyword evidence="2" id="KW-1185">Reference proteome</keyword>
<organism evidence="1 2">
    <name type="scientific">Oryctolagus cuniculus</name>
    <name type="common">Rabbit</name>
    <dbReference type="NCBI Taxonomy" id="9986"/>
    <lineage>
        <taxon>Eukaryota</taxon>
        <taxon>Metazoa</taxon>
        <taxon>Chordata</taxon>
        <taxon>Craniata</taxon>
        <taxon>Vertebrata</taxon>
        <taxon>Euteleostomi</taxon>
        <taxon>Mammalia</taxon>
        <taxon>Eutheria</taxon>
        <taxon>Euarchontoglires</taxon>
        <taxon>Glires</taxon>
        <taxon>Lagomorpha</taxon>
        <taxon>Leporidae</taxon>
        <taxon>Oryctolagus</taxon>
    </lineage>
</organism>
<dbReference type="GO" id="GO:0005886">
    <property type="term" value="C:plasma membrane"/>
    <property type="evidence" value="ECO:0007669"/>
    <property type="project" value="TreeGrafter"/>
</dbReference>
<dbReference type="PANTHER" id="PTHR15730:SF4">
    <property type="entry name" value="TRPM8 CHANNEL-ASSOCIATED FACTOR 2"/>
    <property type="match status" value="1"/>
</dbReference>
<reference evidence="1" key="3">
    <citation type="submission" date="2025-09" db="UniProtKB">
        <authorList>
            <consortium name="Ensembl"/>
        </authorList>
    </citation>
    <scope>IDENTIFICATION</scope>
    <source>
        <strain evidence="1">Thorbecke</strain>
    </source>
</reference>
<evidence type="ECO:0000313" key="2">
    <source>
        <dbReference type="Proteomes" id="UP000001811"/>
    </source>
</evidence>
<dbReference type="PANTHER" id="PTHR15730">
    <property type="entry name" value="EXPERIMENTAL AUTOIMMUNE PROSTATITIS ANTIGEN 2-RELATED"/>
    <property type="match status" value="1"/>
</dbReference>
<dbReference type="EMBL" id="AAGW02058069">
    <property type="status" value="NOT_ANNOTATED_CDS"/>
    <property type="molecule type" value="Genomic_DNA"/>
</dbReference>
<reference evidence="1 2" key="1">
    <citation type="journal article" date="2011" name="Nature">
        <title>A high-resolution map of human evolutionary constraint using 29 mammals.</title>
        <authorList>
            <person name="Lindblad-Toh K."/>
            <person name="Garber M."/>
            <person name="Zuk O."/>
            <person name="Lin M.F."/>
            <person name="Parker B.J."/>
            <person name="Washietl S."/>
            <person name="Kheradpour P."/>
            <person name="Ernst J."/>
            <person name="Jordan G."/>
            <person name="Mauceli E."/>
            <person name="Ward L.D."/>
            <person name="Lowe C.B."/>
            <person name="Holloway A.K."/>
            <person name="Clamp M."/>
            <person name="Gnerre S."/>
            <person name="Alfoldi J."/>
            <person name="Beal K."/>
            <person name="Chang J."/>
            <person name="Clawson H."/>
            <person name="Cuff J."/>
            <person name="Di Palma F."/>
            <person name="Fitzgerald S."/>
            <person name="Flicek P."/>
            <person name="Guttman M."/>
            <person name="Hubisz M.J."/>
            <person name="Jaffe D.B."/>
            <person name="Jungreis I."/>
            <person name="Kent W.J."/>
            <person name="Kostka D."/>
            <person name="Lara M."/>
            <person name="Martins A.L."/>
            <person name="Massingham T."/>
            <person name="Moltke I."/>
            <person name="Raney B.J."/>
            <person name="Rasmussen M.D."/>
            <person name="Robinson J."/>
            <person name="Stark A."/>
            <person name="Vilella A.J."/>
            <person name="Wen J."/>
            <person name="Xie X."/>
            <person name="Zody M.C."/>
            <person name="Baldwin J."/>
            <person name="Bloom T."/>
            <person name="Chin C.W."/>
            <person name="Heiman D."/>
            <person name="Nicol R."/>
            <person name="Nusbaum C."/>
            <person name="Young S."/>
            <person name="Wilkinson J."/>
            <person name="Worley K.C."/>
            <person name="Kovar C.L."/>
            <person name="Muzny D.M."/>
            <person name="Gibbs R.A."/>
            <person name="Cree A."/>
            <person name="Dihn H.H."/>
            <person name="Fowler G."/>
            <person name="Jhangiani S."/>
            <person name="Joshi V."/>
            <person name="Lee S."/>
            <person name="Lewis L.R."/>
            <person name="Nazareth L.V."/>
            <person name="Okwuonu G."/>
            <person name="Santibanez J."/>
            <person name="Warren W.C."/>
            <person name="Mardis E.R."/>
            <person name="Weinstock G.M."/>
            <person name="Wilson R.K."/>
            <person name="Delehaunty K."/>
            <person name="Dooling D."/>
            <person name="Fronik C."/>
            <person name="Fulton L."/>
            <person name="Fulton B."/>
            <person name="Graves T."/>
            <person name="Minx P."/>
            <person name="Sodergren E."/>
            <person name="Birney E."/>
            <person name="Margulies E.H."/>
            <person name="Herrero J."/>
            <person name="Green E.D."/>
            <person name="Haussler D."/>
            <person name="Siepel A."/>
            <person name="Goldman N."/>
            <person name="Pollard K.S."/>
            <person name="Pedersen J.S."/>
            <person name="Lander E.S."/>
            <person name="Kellis M."/>
        </authorList>
    </citation>
    <scope>NUCLEOTIDE SEQUENCE [LARGE SCALE GENOMIC DNA]</scope>
    <source>
        <strain evidence="1 2">Thorbecke inbred</strain>
    </source>
</reference>
<name>A0A5F9DLB7_RABIT</name>
<proteinExistence type="predicted"/>
<accession>A0A5F9DLB7</accession>
<dbReference type="GO" id="GO:0090314">
    <property type="term" value="P:positive regulation of protein targeting to membrane"/>
    <property type="evidence" value="ECO:0007669"/>
    <property type="project" value="TreeGrafter"/>
</dbReference>
<dbReference type="Proteomes" id="UP000001811">
    <property type="component" value="Chromosome 7"/>
</dbReference>
<reference evidence="1" key="2">
    <citation type="submission" date="2025-08" db="UniProtKB">
        <authorList>
            <consortium name="Ensembl"/>
        </authorList>
    </citation>
    <scope>IDENTIFICATION</scope>
    <source>
        <strain evidence="1">Thorbecke</strain>
    </source>
</reference>